<evidence type="ECO:0000313" key="4">
    <source>
        <dbReference type="Proteomes" id="UP000070412"/>
    </source>
</evidence>
<evidence type="ECO:0000313" key="3">
    <source>
        <dbReference type="EnsemblMetazoa" id="KAF7492432.1"/>
    </source>
</evidence>
<dbReference type="EMBL" id="WVUK01000056">
    <property type="protein sequence ID" value="KAF7492432.1"/>
    <property type="molecule type" value="Genomic_DNA"/>
</dbReference>
<keyword evidence="4" id="KW-1185">Reference proteome</keyword>
<protein>
    <submittedName>
        <fullName evidence="2 3">Uncharacterized protein</fullName>
    </submittedName>
</protein>
<dbReference type="EnsemblMetazoa" id="SSS_2657s_mrna">
    <property type="protein sequence ID" value="KAF7492432.1"/>
    <property type="gene ID" value="SSS_2657"/>
</dbReference>
<organism evidence="2">
    <name type="scientific">Sarcoptes scabiei</name>
    <name type="common">Itch mite</name>
    <name type="synonym">Acarus scabiei</name>
    <dbReference type="NCBI Taxonomy" id="52283"/>
    <lineage>
        <taxon>Eukaryota</taxon>
        <taxon>Metazoa</taxon>
        <taxon>Ecdysozoa</taxon>
        <taxon>Arthropoda</taxon>
        <taxon>Chelicerata</taxon>
        <taxon>Arachnida</taxon>
        <taxon>Acari</taxon>
        <taxon>Acariformes</taxon>
        <taxon>Sarcoptiformes</taxon>
        <taxon>Astigmata</taxon>
        <taxon>Psoroptidia</taxon>
        <taxon>Sarcoptoidea</taxon>
        <taxon>Sarcoptidae</taxon>
        <taxon>Sarcoptinae</taxon>
        <taxon>Sarcoptes</taxon>
    </lineage>
</organism>
<reference evidence="2" key="2">
    <citation type="submission" date="2020-01" db="EMBL/GenBank/DDBJ databases">
        <authorList>
            <person name="Korhonen P.K.K."/>
            <person name="Guangxu M.G."/>
            <person name="Wang T.W."/>
            <person name="Stroehlein A.J.S."/>
            <person name="Young N.D."/>
            <person name="Ang C.-S.A."/>
            <person name="Fernando D.W.F."/>
            <person name="Lu H.L."/>
            <person name="Taylor S.T."/>
            <person name="Ehtesham M.E.M."/>
            <person name="Najaraj S.H.N."/>
            <person name="Harsha G.H.G."/>
            <person name="Madugundu A.M."/>
            <person name="Renuse S.R."/>
            <person name="Holt D.H."/>
            <person name="Pandey A.P."/>
            <person name="Papenfuss A.P."/>
            <person name="Gasser R.B.G."/>
            <person name="Fischer K.F."/>
        </authorList>
    </citation>
    <scope>NUCLEOTIDE SEQUENCE</scope>
    <source>
        <strain evidence="2">SSS_KF_BRIS2020</strain>
    </source>
</reference>
<accession>A0A834VCF1</accession>
<proteinExistence type="predicted"/>
<sequence length="177" mass="21060">MNFFGHHDLYRRRRHRRRQNLFANRSKRRLKQKSSSSFLESVKLVSIIEFLKFVGVGSGIGVSNQNNGNDGGAHRLPMHQKFLSNPNKATNNQQHYSHHRHHHHHHHHHHQSYLLQNSDDSFKVNSNLQQSPSKYNRINVHQPQTTSFETYRMPPSSIHFLYLRKKSRKLIYEMKIV</sequence>
<name>A0A834VCF1_SARSC</name>
<feature type="region of interest" description="Disordered" evidence="1">
    <location>
        <begin position="83"/>
        <end position="114"/>
    </location>
</feature>
<dbReference type="Proteomes" id="UP000070412">
    <property type="component" value="Unassembled WGS sequence"/>
</dbReference>
<gene>
    <name evidence="2" type="ORF">SSS_2657</name>
</gene>
<evidence type="ECO:0000313" key="2">
    <source>
        <dbReference type="EMBL" id="KAF7492432.1"/>
    </source>
</evidence>
<reference evidence="3" key="3">
    <citation type="submission" date="2022-06" db="UniProtKB">
        <authorList>
            <consortium name="EnsemblMetazoa"/>
        </authorList>
    </citation>
    <scope>IDENTIFICATION</scope>
</reference>
<dbReference type="AlphaFoldDB" id="A0A834VCF1"/>
<reference evidence="4" key="1">
    <citation type="journal article" date="2020" name="PLoS Negl. Trop. Dis.">
        <title>High-quality nuclear genome for Sarcoptes scabiei-A critical resource for a neglected parasite.</title>
        <authorList>
            <person name="Korhonen P.K."/>
            <person name="Gasser R.B."/>
            <person name="Ma G."/>
            <person name="Wang T."/>
            <person name="Stroehlein A.J."/>
            <person name="Young N.D."/>
            <person name="Ang C.S."/>
            <person name="Fernando D.D."/>
            <person name="Lu H.C."/>
            <person name="Taylor S."/>
            <person name="Reynolds S.L."/>
            <person name="Mofiz E."/>
            <person name="Najaraj S.H."/>
            <person name="Gowda H."/>
            <person name="Madugundu A."/>
            <person name="Renuse S."/>
            <person name="Holt D."/>
            <person name="Pandey A."/>
            <person name="Papenfuss A.T."/>
            <person name="Fischer K."/>
        </authorList>
    </citation>
    <scope>NUCLEOTIDE SEQUENCE [LARGE SCALE GENOMIC DNA]</scope>
</reference>
<feature type="compositionally biased region" description="Basic residues" evidence="1">
    <location>
        <begin position="96"/>
        <end position="111"/>
    </location>
</feature>
<evidence type="ECO:0000256" key="1">
    <source>
        <dbReference type="SAM" id="MobiDB-lite"/>
    </source>
</evidence>
<feature type="compositionally biased region" description="Polar residues" evidence="1">
    <location>
        <begin position="83"/>
        <end position="95"/>
    </location>
</feature>